<dbReference type="AlphaFoldDB" id="A0A834J866"/>
<name>A0A834J866_VESVU</name>
<proteinExistence type="predicted"/>
<organism evidence="2 3">
    <name type="scientific">Vespula vulgaris</name>
    <name type="common">Yellow jacket</name>
    <name type="synonym">Wasp</name>
    <dbReference type="NCBI Taxonomy" id="7454"/>
    <lineage>
        <taxon>Eukaryota</taxon>
        <taxon>Metazoa</taxon>
        <taxon>Ecdysozoa</taxon>
        <taxon>Arthropoda</taxon>
        <taxon>Hexapoda</taxon>
        <taxon>Insecta</taxon>
        <taxon>Pterygota</taxon>
        <taxon>Neoptera</taxon>
        <taxon>Endopterygota</taxon>
        <taxon>Hymenoptera</taxon>
        <taxon>Apocrita</taxon>
        <taxon>Aculeata</taxon>
        <taxon>Vespoidea</taxon>
        <taxon>Vespidae</taxon>
        <taxon>Vespinae</taxon>
        <taxon>Vespula</taxon>
    </lineage>
</organism>
<reference evidence="2" key="1">
    <citation type="journal article" date="2020" name="G3 (Bethesda)">
        <title>High-Quality Assemblies for Three Invasive Social Wasps from the &lt;i&gt;Vespula&lt;/i&gt; Genus.</title>
        <authorList>
            <person name="Harrop T.W.R."/>
            <person name="Guhlin J."/>
            <person name="McLaughlin G.M."/>
            <person name="Permina E."/>
            <person name="Stockwell P."/>
            <person name="Gilligan J."/>
            <person name="Le Lec M.F."/>
            <person name="Gruber M.A.M."/>
            <person name="Quinn O."/>
            <person name="Lovegrove M."/>
            <person name="Duncan E.J."/>
            <person name="Remnant E.J."/>
            <person name="Van Eeckhoven J."/>
            <person name="Graham B."/>
            <person name="Knapp R.A."/>
            <person name="Langford K.W."/>
            <person name="Kronenberg Z."/>
            <person name="Press M.O."/>
            <person name="Eacker S.M."/>
            <person name="Wilson-Rankin E.E."/>
            <person name="Purcell J."/>
            <person name="Lester P.J."/>
            <person name="Dearden P.K."/>
        </authorList>
    </citation>
    <scope>NUCLEOTIDE SEQUENCE</scope>
    <source>
        <strain evidence="2">Marl-1</strain>
    </source>
</reference>
<protein>
    <submittedName>
        <fullName evidence="2">Uncharacterized protein</fullName>
    </submittedName>
</protein>
<dbReference type="Proteomes" id="UP000614350">
    <property type="component" value="Unassembled WGS sequence"/>
</dbReference>
<dbReference type="PANTHER" id="PTHR47771">
    <property type="entry name" value="LD27203P-RELATED"/>
    <property type="match status" value="1"/>
</dbReference>
<keyword evidence="3" id="KW-1185">Reference proteome</keyword>
<evidence type="ECO:0000313" key="2">
    <source>
        <dbReference type="EMBL" id="KAF7380791.1"/>
    </source>
</evidence>
<dbReference type="EMBL" id="JACSEA010000021">
    <property type="protein sequence ID" value="KAF7380791.1"/>
    <property type="molecule type" value="Genomic_DNA"/>
</dbReference>
<accession>A0A834J866</accession>
<evidence type="ECO:0000256" key="1">
    <source>
        <dbReference type="SAM" id="MobiDB-lite"/>
    </source>
</evidence>
<feature type="compositionally biased region" description="Gly residues" evidence="1">
    <location>
        <begin position="129"/>
        <end position="149"/>
    </location>
</feature>
<comment type="caution">
    <text evidence="2">The sequence shown here is derived from an EMBL/GenBank/DDBJ whole genome shotgun (WGS) entry which is preliminary data.</text>
</comment>
<sequence>MSVSICKEYIIVEYNVYCKTIVPPKWDSRHAEPRLNYIVDSERLHGILRRAMVEDVSVSVRNLFYQQPSVHLPKDTRSIMNRIVLLSLLSLAAAAPVIVDQRYNHEDLMRIVRHLQNIKRSDHESFGSSGDGGSYGGGDYSGGHGGGGFEASAGQFESGGGHLDGGHQDYSSFGGYGGHGGDEGGHGISLDGGHNFVHSVPVSEHVEVTKPVAVPVVKEIGIPVPQPIKIGVPHPVAIGVPQPYPVAVPVSKPVPIQIVKTVAVPVEKKVPYPVEKHIPVPVEKPVPITIEKHVPVPVVKPYPIRIPRVFILFAIVGCSHGSGLSLDGLSLGDHNAGLDLGSHTGGSLTLGEISLHHEDELPGIDLGGHSGDWDSGISLGSHGGYGGYGGHGGVPVVKDIPIKIPKLTVQTEPQPYPVNVFVSKPVPYEVVKPVITKVEKKVPTPVEKIIPYKIEKPVPFKVYKHIPVPVPKPIPIKIPIYKTIIHKSGHH</sequence>
<dbReference type="PANTHER" id="PTHR47771:SF13">
    <property type="entry name" value="HDC01644"/>
    <property type="match status" value="1"/>
</dbReference>
<gene>
    <name evidence="2" type="ORF">HZH66_014167</name>
</gene>
<feature type="region of interest" description="Disordered" evidence="1">
    <location>
        <begin position="122"/>
        <end position="190"/>
    </location>
</feature>
<evidence type="ECO:0000313" key="3">
    <source>
        <dbReference type="Proteomes" id="UP000614350"/>
    </source>
</evidence>